<comment type="subcellular location">
    <subcellularLocation>
        <location evidence="1">Membrane</location>
        <topology evidence="1">Single-pass type I membrane protein</topology>
    </subcellularLocation>
</comment>
<dbReference type="InterPro" id="IPR032872">
    <property type="entry name" value="WAK_assoc_C"/>
</dbReference>
<reference evidence="15 16" key="1">
    <citation type="submission" date="2021-03" db="EMBL/GenBank/DDBJ databases">
        <authorList>
            <person name="King G.J."/>
            <person name="Bancroft I."/>
            <person name="Baten A."/>
            <person name="Bloomfield J."/>
            <person name="Borpatragohain P."/>
            <person name="He Z."/>
            <person name="Irish N."/>
            <person name="Irwin J."/>
            <person name="Liu K."/>
            <person name="Mauleon R.P."/>
            <person name="Moore J."/>
            <person name="Morris R."/>
            <person name="Ostergaard L."/>
            <person name="Wang B."/>
            <person name="Wells R."/>
        </authorList>
    </citation>
    <scope>NUCLEOTIDE SEQUENCE [LARGE SCALE GENOMIC DNA]</scope>
    <source>
        <strain evidence="15">R-o-18</strain>
        <tissue evidence="15">Leaf</tissue>
    </source>
</reference>
<evidence type="ECO:0000256" key="8">
    <source>
        <dbReference type="ARBA" id="ARBA00023180"/>
    </source>
</evidence>
<dbReference type="SUPFAM" id="SSF51695">
    <property type="entry name" value="PLC-like phosphodiesterases"/>
    <property type="match status" value="2"/>
</dbReference>
<comment type="catalytic activity">
    <reaction evidence="9">
        <text>a sn-glycero-3-phosphodiester + H2O = an alcohol + sn-glycerol 3-phosphate + H(+)</text>
        <dbReference type="Rhea" id="RHEA:12969"/>
        <dbReference type="ChEBI" id="CHEBI:15377"/>
        <dbReference type="ChEBI" id="CHEBI:15378"/>
        <dbReference type="ChEBI" id="CHEBI:30879"/>
        <dbReference type="ChEBI" id="CHEBI:57597"/>
        <dbReference type="ChEBI" id="CHEBI:83408"/>
        <dbReference type="EC" id="3.1.4.46"/>
    </reaction>
</comment>
<feature type="transmembrane region" description="Helical" evidence="12">
    <location>
        <begin position="917"/>
        <end position="939"/>
    </location>
</feature>
<dbReference type="InterPro" id="IPR000742">
    <property type="entry name" value="EGF"/>
</dbReference>
<dbReference type="InterPro" id="IPR017946">
    <property type="entry name" value="PLC-like_Pdiesterase_TIM-brl"/>
</dbReference>
<evidence type="ECO:0000256" key="12">
    <source>
        <dbReference type="SAM" id="Phobius"/>
    </source>
</evidence>
<dbReference type="PANTHER" id="PTHR43620:SF39">
    <property type="entry name" value="GLYCEROPHOSPHODIESTER PHOSPHODIESTERASE GDPDL1-RELATED"/>
    <property type="match status" value="1"/>
</dbReference>
<evidence type="ECO:0000256" key="2">
    <source>
        <dbReference type="ARBA" id="ARBA00022692"/>
    </source>
</evidence>
<dbReference type="CDD" id="cd08603">
    <property type="entry name" value="GDPD_SHV3_repeat_1"/>
    <property type="match status" value="1"/>
</dbReference>
<keyword evidence="6 12" id="KW-1133">Transmembrane helix</keyword>
<evidence type="ECO:0000256" key="4">
    <source>
        <dbReference type="ARBA" id="ARBA00022798"/>
    </source>
</evidence>
<evidence type="ECO:0000256" key="7">
    <source>
        <dbReference type="ARBA" id="ARBA00023136"/>
    </source>
</evidence>
<evidence type="ECO:0000256" key="9">
    <source>
        <dbReference type="ARBA" id="ARBA00047512"/>
    </source>
</evidence>
<dbReference type="Pfam" id="PF14380">
    <property type="entry name" value="WAK_assoc"/>
    <property type="match status" value="1"/>
</dbReference>
<dbReference type="InterPro" id="IPR030395">
    <property type="entry name" value="GP_PDE_dom"/>
</dbReference>
<evidence type="ECO:0000256" key="13">
    <source>
        <dbReference type="SAM" id="SignalP"/>
    </source>
</evidence>
<feature type="domain" description="GP-PDE" evidence="14">
    <location>
        <begin position="331"/>
        <end position="633"/>
    </location>
</feature>
<keyword evidence="4" id="KW-0319">Glycerol metabolism</keyword>
<keyword evidence="7 12" id="KW-0472">Membrane</keyword>
<gene>
    <name evidence="15" type="primary">A03g502870.1_BraROA</name>
    <name evidence="15" type="ORF">IGI04_010530</name>
</gene>
<dbReference type="Gene3D" id="3.20.20.190">
    <property type="entry name" value="Phosphatidylinositol (PI) phosphodiesterase"/>
    <property type="match status" value="3"/>
</dbReference>
<evidence type="ECO:0000259" key="14">
    <source>
        <dbReference type="PROSITE" id="PS51704"/>
    </source>
</evidence>
<dbReference type="Proteomes" id="UP000823674">
    <property type="component" value="Chromosome A03"/>
</dbReference>
<dbReference type="EMBL" id="JADBGQ010000003">
    <property type="protein sequence ID" value="KAG5404411.1"/>
    <property type="molecule type" value="Genomic_DNA"/>
</dbReference>
<feature type="domain" description="GP-PDE" evidence="14">
    <location>
        <begin position="57"/>
        <end position="328"/>
    </location>
</feature>
<dbReference type="PANTHER" id="PTHR43620">
    <property type="entry name" value="GLYCEROPHOSPHORYL DIESTER PHOSPHODIESTERASE"/>
    <property type="match status" value="1"/>
</dbReference>
<evidence type="ECO:0000256" key="11">
    <source>
        <dbReference type="ARBA" id="ARBA00048679"/>
    </source>
</evidence>
<feature type="non-terminal residue" evidence="15">
    <location>
        <position position="963"/>
    </location>
</feature>
<evidence type="ECO:0000313" key="15">
    <source>
        <dbReference type="EMBL" id="KAG5404411.1"/>
    </source>
</evidence>
<keyword evidence="16" id="KW-1185">Reference proteome</keyword>
<comment type="catalytic activity">
    <reaction evidence="10">
        <text>L-threonyl-[protein] + ATP = O-phospho-L-threonyl-[protein] + ADP + H(+)</text>
        <dbReference type="Rhea" id="RHEA:46608"/>
        <dbReference type="Rhea" id="RHEA-COMP:11060"/>
        <dbReference type="Rhea" id="RHEA-COMP:11605"/>
        <dbReference type="ChEBI" id="CHEBI:15378"/>
        <dbReference type="ChEBI" id="CHEBI:30013"/>
        <dbReference type="ChEBI" id="CHEBI:30616"/>
        <dbReference type="ChEBI" id="CHEBI:61977"/>
        <dbReference type="ChEBI" id="CHEBI:456216"/>
        <dbReference type="EC" id="2.7.11.1"/>
    </reaction>
</comment>
<dbReference type="PROSITE" id="PS51704">
    <property type="entry name" value="GP_PDE"/>
    <property type="match status" value="2"/>
</dbReference>
<evidence type="ECO:0000256" key="5">
    <source>
        <dbReference type="ARBA" id="ARBA00022801"/>
    </source>
</evidence>
<comment type="caution">
    <text evidence="15">The sequence shown here is derived from an EMBL/GenBank/DDBJ whole genome shotgun (WGS) entry which is preliminary data.</text>
</comment>
<protein>
    <recommendedName>
        <fullName evidence="14">GP-PDE domain-containing protein</fullName>
    </recommendedName>
</protein>
<accession>A0ABQ7N2R2</accession>
<dbReference type="Pfam" id="PF13947">
    <property type="entry name" value="GUB_WAK_bind"/>
    <property type="match status" value="1"/>
</dbReference>
<name>A0ABQ7N2R2_BRACM</name>
<sequence>MEETPTNFKPSNPTRRGLRAWMFLLCSVVLIQLFAGQTDAQSQRSRGPWQTLSGDTPLVIARGGFSGLFPDSSLVAYSFAVQTSVSGAALWCDVQLTKDGAGICFPDLKLNNASTIDFVYPNRNKSYLVNGVPTQGWLTIEFSLRELMMRGILSRSEKFNGMYPILTVEDVTTQIQPESFWLSVQHDAFYAQQNLGWTKIAGRFGPNGPSFVFQFLGKEEIEPTTNRTYGCILSNLTFIKTFASGILVPKSYILPLDDMQYLLPPSSLVQDAHKAGLQVYVSGFANDIDIAHDYSFDPMTEYLSFVDNGNFSVDGVLSDFPITASSSIIDILVISKNGASGDYPGCTDLAYDKAIKVGADVIDCSVQMSSDGIPFCSRSIDLSNSTMISQTPYVQRSTHVPEINSNGGIYTFSLTWAEIRSLTPAIGNPYRVYNMFRNPKEKNSGKLILLSEFLNLAKNSTSLSGVLISVENAVYLREKQGLDVVKAVLDTLTETGYNNGIITTKVMIQSTESSVLVDFKKQSKYETVYKVDEKIGDISDSAIQDIKKFANAVVVRKETVFSLFDSFITRRTNVVEKLQKSKLPVYVELFQNEFVSQPFDFLSDPTVEINSYVTGAGIDGIITEFPFTAARYKGNQCLETMAPIQPGVFLQFVNALPPDQAPEPVFTDEDVSAYDHYKRCSKPFRCGDQGGLLYPFWILDREACGNPGFNLDCSSGFAEITVSSVKFRILKANYTSRIIRLARSDYIDNLCPSNPLNGEIPQSALQLASDTGRLTMLYGCQDLPSLYSSEAYSYVTEFPCNDQKEGVNNYCVVINSSSALFHSRDVTENCTKEVSMPFSGSKLNTLHPDTLKKTLEQGFELELRQDCSMCLDSKGACGYNQTSRGFVCYCDDGTHGQNCSNSGKRTHESSVNTVHKVSGSVAGVVMFLVILSLFLCFIWKREARKRQQNLKSLIPLRHYTYAQ</sequence>
<organism evidence="15 16">
    <name type="scientific">Brassica rapa subsp. trilocularis</name>
    <dbReference type="NCBI Taxonomy" id="1813537"/>
    <lineage>
        <taxon>Eukaryota</taxon>
        <taxon>Viridiplantae</taxon>
        <taxon>Streptophyta</taxon>
        <taxon>Embryophyta</taxon>
        <taxon>Tracheophyta</taxon>
        <taxon>Spermatophyta</taxon>
        <taxon>Magnoliopsida</taxon>
        <taxon>eudicotyledons</taxon>
        <taxon>Gunneridae</taxon>
        <taxon>Pentapetalae</taxon>
        <taxon>rosids</taxon>
        <taxon>malvids</taxon>
        <taxon>Brassicales</taxon>
        <taxon>Brassicaceae</taxon>
        <taxon>Brassiceae</taxon>
        <taxon>Brassica</taxon>
    </lineage>
</organism>
<comment type="catalytic activity">
    <reaction evidence="11">
        <text>L-seryl-[protein] + ATP = O-phospho-L-seryl-[protein] + ADP + H(+)</text>
        <dbReference type="Rhea" id="RHEA:17989"/>
        <dbReference type="Rhea" id="RHEA-COMP:9863"/>
        <dbReference type="Rhea" id="RHEA-COMP:11604"/>
        <dbReference type="ChEBI" id="CHEBI:15378"/>
        <dbReference type="ChEBI" id="CHEBI:29999"/>
        <dbReference type="ChEBI" id="CHEBI:30616"/>
        <dbReference type="ChEBI" id="CHEBI:83421"/>
        <dbReference type="ChEBI" id="CHEBI:456216"/>
        <dbReference type="EC" id="2.7.11.1"/>
    </reaction>
</comment>
<evidence type="ECO:0000256" key="10">
    <source>
        <dbReference type="ARBA" id="ARBA00047899"/>
    </source>
</evidence>
<keyword evidence="2 12" id="KW-0812">Transmembrane</keyword>
<dbReference type="Pfam" id="PF03009">
    <property type="entry name" value="GDPD"/>
    <property type="match status" value="1"/>
</dbReference>
<dbReference type="InterPro" id="IPR025287">
    <property type="entry name" value="WAK_GUB"/>
</dbReference>
<keyword evidence="5" id="KW-0378">Hydrolase</keyword>
<dbReference type="PROSITE" id="PS00022">
    <property type="entry name" value="EGF_1"/>
    <property type="match status" value="1"/>
</dbReference>
<evidence type="ECO:0000256" key="1">
    <source>
        <dbReference type="ARBA" id="ARBA00004479"/>
    </source>
</evidence>
<feature type="signal peptide" evidence="13">
    <location>
        <begin position="1"/>
        <end position="40"/>
    </location>
</feature>
<dbReference type="CDD" id="cd08604">
    <property type="entry name" value="GDPD_SHV3_repeat_2"/>
    <property type="match status" value="1"/>
</dbReference>
<evidence type="ECO:0000256" key="6">
    <source>
        <dbReference type="ARBA" id="ARBA00022989"/>
    </source>
</evidence>
<keyword evidence="3 13" id="KW-0732">Signal</keyword>
<evidence type="ECO:0000313" key="16">
    <source>
        <dbReference type="Proteomes" id="UP000823674"/>
    </source>
</evidence>
<evidence type="ECO:0000256" key="3">
    <source>
        <dbReference type="ARBA" id="ARBA00022729"/>
    </source>
</evidence>
<feature type="chain" id="PRO_5047011944" description="GP-PDE domain-containing protein" evidence="13">
    <location>
        <begin position="41"/>
        <end position="963"/>
    </location>
</feature>
<proteinExistence type="predicted"/>
<keyword evidence="8" id="KW-0325">Glycoprotein</keyword>